<reference evidence="2" key="1">
    <citation type="submission" date="2021-03" db="EMBL/GenBank/DDBJ databases">
        <title>Draft genome sequence of rust myrtle Austropuccinia psidii MF-1, a brazilian biotype.</title>
        <authorList>
            <person name="Quecine M.C."/>
            <person name="Pachon D.M.R."/>
            <person name="Bonatelli M.L."/>
            <person name="Correr F.H."/>
            <person name="Franceschini L.M."/>
            <person name="Leite T.F."/>
            <person name="Margarido G.R.A."/>
            <person name="Almeida C.A."/>
            <person name="Ferrarezi J.A."/>
            <person name="Labate C.A."/>
        </authorList>
    </citation>
    <scope>NUCLEOTIDE SEQUENCE</scope>
    <source>
        <strain evidence="2">MF-1</strain>
    </source>
</reference>
<keyword evidence="1" id="KW-0812">Transmembrane</keyword>
<proteinExistence type="predicted"/>
<organism evidence="2 3">
    <name type="scientific">Austropuccinia psidii MF-1</name>
    <dbReference type="NCBI Taxonomy" id="1389203"/>
    <lineage>
        <taxon>Eukaryota</taxon>
        <taxon>Fungi</taxon>
        <taxon>Dikarya</taxon>
        <taxon>Basidiomycota</taxon>
        <taxon>Pucciniomycotina</taxon>
        <taxon>Pucciniomycetes</taxon>
        <taxon>Pucciniales</taxon>
        <taxon>Sphaerophragmiaceae</taxon>
        <taxon>Austropuccinia</taxon>
    </lineage>
</organism>
<evidence type="ECO:0000313" key="3">
    <source>
        <dbReference type="Proteomes" id="UP000765509"/>
    </source>
</evidence>
<name>A0A9Q3HYN3_9BASI</name>
<dbReference type="OrthoDB" id="2117453at2759"/>
<feature type="transmembrane region" description="Helical" evidence="1">
    <location>
        <begin position="84"/>
        <end position="103"/>
    </location>
</feature>
<sequence length="156" mass="16934">MSIAKFVHTSIFSLVMIGCVAEIITSGILVGGYNKGEDPPTSSLGTRVRYLLFCGIWTFIFSLAYLIGIMILADHLIFSTVAHLIWLSITIILFVSGSAALTYEIRDQDFPHQGRLEILEGFAWADSILLGLALLLIFGIGIGRRNGLTGNFLGGP</sequence>
<gene>
    <name evidence="2" type="ORF">O181_059340</name>
</gene>
<feature type="transmembrane region" description="Helical" evidence="1">
    <location>
        <begin position="123"/>
        <end position="143"/>
    </location>
</feature>
<feature type="transmembrane region" description="Helical" evidence="1">
    <location>
        <begin position="12"/>
        <end position="30"/>
    </location>
</feature>
<accession>A0A9Q3HYN3</accession>
<comment type="caution">
    <text evidence="2">The sequence shown here is derived from an EMBL/GenBank/DDBJ whole genome shotgun (WGS) entry which is preliminary data.</text>
</comment>
<evidence type="ECO:0000256" key="1">
    <source>
        <dbReference type="SAM" id="Phobius"/>
    </source>
</evidence>
<dbReference type="AlphaFoldDB" id="A0A9Q3HYN3"/>
<keyword evidence="1" id="KW-1133">Transmembrane helix</keyword>
<keyword evidence="3" id="KW-1185">Reference proteome</keyword>
<protein>
    <recommendedName>
        <fullName evidence="4">MARVEL domain-containing protein</fullName>
    </recommendedName>
</protein>
<feature type="transmembrane region" description="Helical" evidence="1">
    <location>
        <begin position="50"/>
        <end position="72"/>
    </location>
</feature>
<dbReference type="EMBL" id="AVOT02027533">
    <property type="protein sequence ID" value="MBW0519625.1"/>
    <property type="molecule type" value="Genomic_DNA"/>
</dbReference>
<evidence type="ECO:0008006" key="4">
    <source>
        <dbReference type="Google" id="ProtNLM"/>
    </source>
</evidence>
<keyword evidence="1" id="KW-0472">Membrane</keyword>
<dbReference type="Proteomes" id="UP000765509">
    <property type="component" value="Unassembled WGS sequence"/>
</dbReference>
<dbReference type="PROSITE" id="PS51257">
    <property type="entry name" value="PROKAR_LIPOPROTEIN"/>
    <property type="match status" value="1"/>
</dbReference>
<evidence type="ECO:0000313" key="2">
    <source>
        <dbReference type="EMBL" id="MBW0519625.1"/>
    </source>
</evidence>